<evidence type="ECO:0000313" key="2">
    <source>
        <dbReference type="Proteomes" id="UP000028761"/>
    </source>
</evidence>
<accession>A0A8I5NV47</accession>
<name>A0A8I5NV47_PAPAN</name>
<sequence>WIIIEKCLPIREFLRWARTTYADHVSHLLSARWEKCGHDANPTVDLQEQQLSFALVIQAGVQWQDLCSPQPLPPGFKRFSCLSLPSSWDYRYASPRPVNFVFLVETGFHHVGQAGLKLSTSGDPPTSASQRAWITGMSHRAWPCLVTLLSCFSISLYYSINFFFSGITLLINYFNCVLPSTFKEIQKCLSL</sequence>
<reference evidence="1 2" key="1">
    <citation type="submission" date="2012-03" db="EMBL/GenBank/DDBJ databases">
        <title>Whole Genome Assembly of Papio anubis.</title>
        <authorList>
            <person name="Liu Y.L."/>
            <person name="Abraham K.A."/>
            <person name="Akbar H.A."/>
            <person name="Ali S.A."/>
            <person name="Anosike U.A."/>
            <person name="Aqrawi P.A."/>
            <person name="Arias F.A."/>
            <person name="Attaway T.A."/>
            <person name="Awwad R.A."/>
            <person name="Babu C.B."/>
            <person name="Bandaranaike D.B."/>
            <person name="Battles P.B."/>
            <person name="Bell A.B."/>
            <person name="Beltran B.B."/>
            <person name="Berhane-Mersha D.B."/>
            <person name="Bess C.B."/>
            <person name="Bickham C.B."/>
            <person name="Bolden T.B."/>
            <person name="Carter K.C."/>
            <person name="Chau D.C."/>
            <person name="Chavez A.C."/>
            <person name="Clerc-Blankenburg K.C."/>
            <person name="Coyle M.C."/>
            <person name="Dao M.D."/>
            <person name="Davila M.L.D."/>
            <person name="Davy-Carroll L.D."/>
            <person name="Denson S.D."/>
            <person name="Dinh H.D."/>
            <person name="Fernandez S.F."/>
            <person name="Fernando P.F."/>
            <person name="Forbes L.F."/>
            <person name="Francis C.F."/>
            <person name="Francisco L.F."/>
            <person name="Fu Q.F."/>
            <person name="Garcia-Iii R.G."/>
            <person name="Garrett T.G."/>
            <person name="Gross S.G."/>
            <person name="Gubbala S.G."/>
            <person name="Hirani K.H."/>
            <person name="Hogues M.H."/>
            <person name="Hollins B.H."/>
            <person name="Jackson L.J."/>
            <person name="Javaid M.J."/>
            <person name="Jhangiani S.J."/>
            <person name="Johnson A.J."/>
            <person name="Johnson B.J."/>
            <person name="Jones J.J."/>
            <person name="Joshi V.J."/>
            <person name="Kalu J.K."/>
            <person name="Khan N.K."/>
            <person name="Korchina V.K."/>
            <person name="Kovar C.K."/>
            <person name="Lago L.L."/>
            <person name="Lara F.L."/>
            <person name="Le T.-K.L."/>
            <person name="Lee S.L."/>
            <person name="Legall-Iii F.L."/>
            <person name="Lemon S.L."/>
            <person name="Liu J.L."/>
            <person name="Liu Y.-S.L."/>
            <person name="Liyanage D.L."/>
            <person name="Lopez J.L."/>
            <person name="Lorensuhewa L.L."/>
            <person name="Mata R.M."/>
            <person name="Mathew T.M."/>
            <person name="Mercado C.M."/>
            <person name="Mercado I.M."/>
            <person name="Morales K.M."/>
            <person name="Morgan M.M."/>
            <person name="Munidasa M.M."/>
            <person name="Ngo D.N."/>
            <person name="Nguyen L.N."/>
            <person name="Nguyen T.N."/>
            <person name="Nguyen N.N."/>
            <person name="Obregon M.O."/>
            <person name="Okwuonu G.O."/>
            <person name="Ongeri F.O."/>
            <person name="Onwere C.O."/>
            <person name="Osifeso I.O."/>
            <person name="Parra A.P."/>
            <person name="Patil S.P."/>
            <person name="Perez A.P."/>
            <person name="Perez Y.P."/>
            <person name="Pham C.P."/>
            <person name="Pu L.-L.P."/>
            <person name="Puazo M.P."/>
            <person name="Quiroz J.Q."/>
            <person name="Rouhana J.R."/>
            <person name="Ruiz M.R."/>
            <person name="Ruiz S.-J.R."/>
            <person name="Saada N.S."/>
            <person name="Santibanez J.S."/>
            <person name="Scheel M.S."/>
            <person name="Schneider B.S."/>
            <person name="Simmons D.S."/>
            <person name="Sisson I.S."/>
            <person name="Tang L.-Y.T."/>
            <person name="Thornton R.T."/>
            <person name="Tisius J.T."/>
            <person name="Toledanes G.T."/>
            <person name="Trejos Z.T."/>
            <person name="Usmani K.U."/>
            <person name="Varghese R.V."/>
            <person name="Vattathil S.V."/>
            <person name="Vee V.V."/>
            <person name="Walker D.W."/>
            <person name="Weissenberger G.W."/>
            <person name="White C.W."/>
            <person name="Williams A.W."/>
            <person name="Woodworth J.W."/>
            <person name="Wright R.W."/>
            <person name="Zhu Y.Z."/>
            <person name="Han Y.H."/>
            <person name="Newsham I.N."/>
            <person name="Nazareth L.N."/>
            <person name="Worley K.W."/>
            <person name="Muzny D.M."/>
            <person name="Rogers J.R."/>
            <person name="Gibbs R.G."/>
        </authorList>
    </citation>
    <scope>NUCLEOTIDE SEQUENCE [LARGE SCALE GENOMIC DNA]</scope>
</reference>
<evidence type="ECO:0000313" key="1">
    <source>
        <dbReference type="Ensembl" id="ENSPANP00000059968.1"/>
    </source>
</evidence>
<dbReference type="PANTHER" id="PTHR46254:SF3">
    <property type="entry name" value="SECRETED PROTEIN"/>
    <property type="match status" value="1"/>
</dbReference>
<dbReference type="Proteomes" id="UP000028761">
    <property type="component" value="Chromosome 11"/>
</dbReference>
<dbReference type="GeneTree" id="ENSGT00940000164709"/>
<dbReference type="PANTHER" id="PTHR46254">
    <property type="entry name" value="PROTEIN GVQW1-RELATED"/>
    <property type="match status" value="1"/>
</dbReference>
<organism evidence="1 2">
    <name type="scientific">Papio anubis</name>
    <name type="common">Olive baboon</name>
    <dbReference type="NCBI Taxonomy" id="9555"/>
    <lineage>
        <taxon>Eukaryota</taxon>
        <taxon>Metazoa</taxon>
        <taxon>Chordata</taxon>
        <taxon>Craniata</taxon>
        <taxon>Vertebrata</taxon>
        <taxon>Euteleostomi</taxon>
        <taxon>Mammalia</taxon>
        <taxon>Eutheria</taxon>
        <taxon>Euarchontoglires</taxon>
        <taxon>Primates</taxon>
        <taxon>Haplorrhini</taxon>
        <taxon>Catarrhini</taxon>
        <taxon>Cercopithecidae</taxon>
        <taxon>Cercopithecinae</taxon>
        <taxon>Papio</taxon>
    </lineage>
</organism>
<protein>
    <submittedName>
        <fullName evidence="1">Uncharacterized protein</fullName>
    </submittedName>
</protein>
<reference evidence="1" key="2">
    <citation type="submission" date="2025-08" db="UniProtKB">
        <authorList>
            <consortium name="Ensembl"/>
        </authorList>
    </citation>
    <scope>IDENTIFICATION</scope>
</reference>
<dbReference type="PRINTS" id="PR02045">
    <property type="entry name" value="F138DOMAIN"/>
</dbReference>
<proteinExistence type="predicted"/>
<keyword evidence="2" id="KW-1185">Reference proteome</keyword>
<dbReference type="Ensembl" id="ENSPANT00000073597.1">
    <property type="protein sequence ID" value="ENSPANP00000059968.1"/>
    <property type="gene ID" value="ENSPANG00000048496.1"/>
</dbReference>
<reference evidence="1" key="3">
    <citation type="submission" date="2025-09" db="UniProtKB">
        <authorList>
            <consortium name="Ensembl"/>
        </authorList>
    </citation>
    <scope>IDENTIFICATION</scope>
</reference>
<dbReference type="AlphaFoldDB" id="A0A8I5NV47"/>